<reference evidence="1" key="1">
    <citation type="submission" date="2019-09" db="EMBL/GenBank/DDBJ databases">
        <authorList>
            <person name="Zhang L."/>
        </authorList>
    </citation>
    <scope>NUCLEOTIDE SEQUENCE</scope>
</reference>
<gene>
    <name evidence="1" type="ORF">NYM_LOCUS29156</name>
</gene>
<dbReference type="AlphaFoldDB" id="A0A5K1H9G2"/>
<name>A0A5K1H9G2_9MAGN</name>
<dbReference type="EMBL" id="LR721926">
    <property type="protein sequence ID" value="VVW85150.1"/>
    <property type="molecule type" value="Genomic_DNA"/>
</dbReference>
<protein>
    <submittedName>
        <fullName evidence="1">Uncharacterized protein</fullName>
    </submittedName>
</protein>
<organism evidence="1">
    <name type="scientific">Nymphaea colorata</name>
    <name type="common">pocket water lily</name>
    <dbReference type="NCBI Taxonomy" id="210225"/>
    <lineage>
        <taxon>Eukaryota</taxon>
        <taxon>Viridiplantae</taxon>
        <taxon>Streptophyta</taxon>
        <taxon>Embryophyta</taxon>
        <taxon>Tracheophyta</taxon>
        <taxon>Spermatophyta</taxon>
        <taxon>Magnoliopsida</taxon>
        <taxon>Nymphaeales</taxon>
        <taxon>Nymphaeaceae</taxon>
        <taxon>Nymphaea</taxon>
    </lineage>
</organism>
<proteinExistence type="predicted"/>
<evidence type="ECO:0000313" key="1">
    <source>
        <dbReference type="EMBL" id="VVW85150.1"/>
    </source>
</evidence>
<accession>A0A5K1H9G2</accession>
<sequence length="26" mass="3135">MDPPVFGRFQIPLEHLNLGRYQQKHL</sequence>